<dbReference type="PATRIC" id="fig|512565.3.peg.3057"/>
<evidence type="ECO:0008006" key="4">
    <source>
        <dbReference type="Google" id="ProtNLM"/>
    </source>
</evidence>
<dbReference type="EMBL" id="AP012319">
    <property type="protein sequence ID" value="BAL88277.1"/>
    <property type="molecule type" value="Genomic_DNA"/>
</dbReference>
<feature type="transmembrane region" description="Helical" evidence="1">
    <location>
        <begin position="90"/>
        <end position="109"/>
    </location>
</feature>
<feature type="transmembrane region" description="Helical" evidence="1">
    <location>
        <begin position="58"/>
        <end position="78"/>
    </location>
</feature>
<dbReference type="RefSeq" id="WP_014443172.1">
    <property type="nucleotide sequence ID" value="NC_017093.1"/>
</dbReference>
<evidence type="ECO:0000313" key="3">
    <source>
        <dbReference type="Proteomes" id="UP000007882"/>
    </source>
</evidence>
<dbReference type="STRING" id="512565.AMIS_30570"/>
<keyword evidence="3" id="KW-1185">Reference proteome</keyword>
<dbReference type="Proteomes" id="UP000007882">
    <property type="component" value="Chromosome"/>
</dbReference>
<keyword evidence="1" id="KW-0812">Transmembrane</keyword>
<reference evidence="2 3" key="1">
    <citation type="submission" date="2012-02" db="EMBL/GenBank/DDBJ databases">
        <title>Complete genome sequence of Actinoplanes missouriensis 431 (= NBRC 102363).</title>
        <authorList>
            <person name="Ohnishi Y."/>
            <person name="Ishikawa J."/>
            <person name="Sekine M."/>
            <person name="Hosoyama A."/>
            <person name="Harada T."/>
            <person name="Narita H."/>
            <person name="Hata T."/>
            <person name="Konno Y."/>
            <person name="Tutikane K."/>
            <person name="Fujita N."/>
            <person name="Horinouchi S."/>
            <person name="Hayakawa M."/>
        </authorList>
    </citation>
    <scope>NUCLEOTIDE SEQUENCE [LARGE SCALE GENOMIC DNA]</scope>
    <source>
        <strain evidence="3">ATCC 14538 / DSM 43046 / CBS 188.64 / JCM 3121 / NBRC 102363 / NCIMB 12654 / NRRL B-3342 / UNCC 431</strain>
    </source>
</reference>
<evidence type="ECO:0000313" key="2">
    <source>
        <dbReference type="EMBL" id="BAL88277.1"/>
    </source>
</evidence>
<dbReference type="HOGENOM" id="CLU_101744_0_0_11"/>
<accession>I0H5J0</accession>
<feature type="transmembrane region" description="Helical" evidence="1">
    <location>
        <begin position="26"/>
        <end position="46"/>
    </location>
</feature>
<organism evidence="2 3">
    <name type="scientific">Actinoplanes missouriensis (strain ATCC 14538 / DSM 43046 / CBS 188.64 / JCM 3121 / NBRC 102363 / NCIMB 12654 / NRRL B-3342 / UNCC 431)</name>
    <dbReference type="NCBI Taxonomy" id="512565"/>
    <lineage>
        <taxon>Bacteria</taxon>
        <taxon>Bacillati</taxon>
        <taxon>Actinomycetota</taxon>
        <taxon>Actinomycetes</taxon>
        <taxon>Micromonosporales</taxon>
        <taxon>Micromonosporaceae</taxon>
        <taxon>Actinoplanes</taxon>
    </lineage>
</organism>
<evidence type="ECO:0000256" key="1">
    <source>
        <dbReference type="SAM" id="Phobius"/>
    </source>
</evidence>
<sequence>MPERRNAGAPAADEEDVMGEAIGGSLATAVGVALSPVPIIAVILMLTTPRARTNGPAFVAGWLAGLAAVGALVLLLSGPAPDTDGAGPPAWAGWLKLVLGLLLMLLAGWQFRGRPQRGEAAAMPGWMNAIDGFGALKSFGVAAALSAVNPKNLLLAVAGATAIAQTGIPGGQQAAAYGIFMVVGTLGVAAPLVLYFAMGDRSADLLGRLKDWMSSHNAVIMSVLCLVIGAQLVGDAAGILW</sequence>
<dbReference type="eggNOG" id="COG1280">
    <property type="taxonomic scope" value="Bacteria"/>
</dbReference>
<dbReference type="Pfam" id="PF11139">
    <property type="entry name" value="SfLAP"/>
    <property type="match status" value="1"/>
</dbReference>
<proteinExistence type="predicted"/>
<gene>
    <name evidence="2" type="ordered locus">AMIS_30570</name>
</gene>
<protein>
    <recommendedName>
        <fullName evidence="4">GAP family protein</fullName>
    </recommendedName>
</protein>
<keyword evidence="1" id="KW-0472">Membrane</keyword>
<dbReference type="AlphaFoldDB" id="I0H5J0"/>
<dbReference type="InterPro" id="IPR021315">
    <property type="entry name" value="Gap/Sap"/>
</dbReference>
<dbReference type="KEGG" id="ams:AMIS_30570"/>
<keyword evidence="1" id="KW-1133">Transmembrane helix</keyword>
<feature type="transmembrane region" description="Helical" evidence="1">
    <location>
        <begin position="174"/>
        <end position="197"/>
    </location>
</feature>
<feature type="transmembrane region" description="Helical" evidence="1">
    <location>
        <begin position="218"/>
        <end position="240"/>
    </location>
</feature>
<name>I0H5J0_ACTM4</name>